<evidence type="ECO:0000256" key="2">
    <source>
        <dbReference type="RuleBase" id="RU003470"/>
    </source>
</evidence>
<keyword evidence="2" id="KW-0694">RNA-binding</keyword>
<comment type="similarity">
    <text evidence="3">Belongs to the SecY/SEC61-alpha family.</text>
</comment>
<dbReference type="EC" id="3.1.1.96" evidence="2"/>
<dbReference type="InterPro" id="IPR003732">
    <property type="entry name" value="Daa-tRNA_deacyls_DTD"/>
</dbReference>
<dbReference type="InterPro" id="IPR002208">
    <property type="entry name" value="SecY/SEC61-alpha"/>
</dbReference>
<dbReference type="Pfam" id="PF00344">
    <property type="entry name" value="SecY"/>
    <property type="match status" value="1"/>
</dbReference>
<dbReference type="Gene3D" id="1.10.3370.10">
    <property type="entry name" value="SecY subunit domain"/>
    <property type="match status" value="1"/>
</dbReference>
<gene>
    <name evidence="5" type="ORF">CA3LBN_001051</name>
</gene>
<dbReference type="InterPro" id="IPR023201">
    <property type="entry name" value="SecY_dom_sf"/>
</dbReference>
<comment type="catalytic activity">
    <reaction evidence="2">
        <text>a D-aminoacyl-tRNA + H2O = a tRNA + a D-alpha-amino acid + H(+)</text>
        <dbReference type="Rhea" id="RHEA:13953"/>
        <dbReference type="Rhea" id="RHEA-COMP:10123"/>
        <dbReference type="Rhea" id="RHEA-COMP:10124"/>
        <dbReference type="ChEBI" id="CHEBI:15377"/>
        <dbReference type="ChEBI" id="CHEBI:15378"/>
        <dbReference type="ChEBI" id="CHEBI:59871"/>
        <dbReference type="ChEBI" id="CHEBI:78442"/>
        <dbReference type="ChEBI" id="CHEBI:79333"/>
    </reaction>
</comment>
<feature type="transmembrane region" description="Helical" evidence="4">
    <location>
        <begin position="32"/>
        <end position="53"/>
    </location>
</feature>
<keyword evidence="6" id="KW-1185">Reference proteome</keyword>
<keyword evidence="2" id="KW-0378">Hydrolase</keyword>
<keyword evidence="4" id="KW-0812">Transmembrane</keyword>
<feature type="transmembrane region" description="Helical" evidence="4">
    <location>
        <begin position="156"/>
        <end position="176"/>
    </location>
</feature>
<feature type="transmembrane region" description="Helical" evidence="4">
    <location>
        <begin position="183"/>
        <end position="203"/>
    </location>
</feature>
<dbReference type="Pfam" id="PF02580">
    <property type="entry name" value="Tyr_Deacylase"/>
    <property type="match status" value="1"/>
</dbReference>
<comment type="similarity">
    <text evidence="2">Belongs to the DTD family.</text>
</comment>
<dbReference type="Proteomes" id="UP000825434">
    <property type="component" value="Chromosome 1"/>
</dbReference>
<evidence type="ECO:0000256" key="3">
    <source>
        <dbReference type="RuleBase" id="RU004349"/>
    </source>
</evidence>
<keyword evidence="2" id="KW-0963">Cytoplasm</keyword>
<sequence length="642" mass="69060">MTFRLLDVAKFFTAFVPEIEFPDEAISLDEKVIYTIGAGIIFVLAQLPTYSLVKDASQAMADPFSTLRPLFAMEQGTLLELGLLPVVLSGFIWQLAAAGKLLKVNFNYAYDRELFQTAQKVTAVFFGAVFALALLFSGYYDNVIKNYTPGGENSPYGAYVLIFLQTVGTTFFLTLISEVIDKGYGFGSGVLCFIALHAASGLVRDVAGLEMVSAAPGEAPQTYGVVTSLAKTLVTLDFGAIKTSLVGLFFRPNFPTIGSVLLVLAAALTTIYLQNFRFEIPVRSNRARGAANVYPLRLFYTGALPVLFAFSVLAAAQITLYFVSVFVAPVNPLVASIVGSYAESGKVQNGIAFYLTAPSSVVESAFSPIRAVVFSTLVVVLSVSFARTWAFSSGSSPKDIAKQFKDQSIVIAGKRDASVARELTKTVSSAATTGAVLLSAVALTGELLGSSGKTVAVVVGICSAFAVLEDFMMEFQQGGGSNSQLVNAIASYQAVIQRVKRASVTVDGEVVSSIGKGLVVFVAVKKGDVWDEFKKFSSKIENLRIFDDENGKMWARSLRQLTDHELLLVSQFTLYGDMRKGTRPDLHLSAKADEAKATYDRFVETCRGLLGKERVKDGVFGAMMDVELVNDGPVTLTFDGSD</sequence>
<comment type="catalytic activity">
    <reaction evidence="2">
        <text>glycyl-tRNA(Ala) + H2O = tRNA(Ala) + glycine + H(+)</text>
        <dbReference type="Rhea" id="RHEA:53744"/>
        <dbReference type="Rhea" id="RHEA-COMP:9657"/>
        <dbReference type="Rhea" id="RHEA-COMP:13640"/>
        <dbReference type="ChEBI" id="CHEBI:15377"/>
        <dbReference type="ChEBI" id="CHEBI:15378"/>
        <dbReference type="ChEBI" id="CHEBI:57305"/>
        <dbReference type="ChEBI" id="CHEBI:78442"/>
        <dbReference type="ChEBI" id="CHEBI:78522"/>
    </reaction>
</comment>
<feature type="transmembrane region" description="Helical" evidence="4">
    <location>
        <begin position="294"/>
        <end position="323"/>
    </location>
</feature>
<proteinExistence type="inferred from homology"/>
<evidence type="ECO:0000313" key="5">
    <source>
        <dbReference type="EMBL" id="QWU86833.1"/>
    </source>
</evidence>
<keyword evidence="2" id="KW-0820">tRNA-binding</keyword>
<protein>
    <recommendedName>
        <fullName evidence="1 2">D-aminoacyl-tRNA deacylase</fullName>
        <ecNumber evidence="2">3.1.1.96</ecNumber>
    </recommendedName>
</protein>
<feature type="transmembrane region" description="Helical" evidence="4">
    <location>
        <begin position="254"/>
        <end position="273"/>
    </location>
</feature>
<evidence type="ECO:0000313" key="6">
    <source>
        <dbReference type="Proteomes" id="UP000825434"/>
    </source>
</evidence>
<feature type="transmembrane region" description="Helical" evidence="4">
    <location>
        <begin position="123"/>
        <end position="140"/>
    </location>
</feature>
<dbReference type="Gene3D" id="3.50.80.10">
    <property type="entry name" value="D-tyrosyl-tRNA(Tyr) deacylase"/>
    <property type="match status" value="1"/>
</dbReference>
<evidence type="ECO:0000256" key="4">
    <source>
        <dbReference type="SAM" id="Phobius"/>
    </source>
</evidence>
<dbReference type="InterPro" id="IPR023509">
    <property type="entry name" value="DTD-like_sf"/>
</dbReference>
<keyword evidence="4" id="KW-1133">Transmembrane helix</keyword>
<organism evidence="5 6">
    <name type="scientific">Candidozyma haemuli</name>
    <dbReference type="NCBI Taxonomy" id="45357"/>
    <lineage>
        <taxon>Eukaryota</taxon>
        <taxon>Fungi</taxon>
        <taxon>Dikarya</taxon>
        <taxon>Ascomycota</taxon>
        <taxon>Saccharomycotina</taxon>
        <taxon>Pichiomycetes</taxon>
        <taxon>Metschnikowiaceae</taxon>
        <taxon>Candidozyma</taxon>
    </lineage>
</organism>
<dbReference type="PANTHER" id="PTHR10906">
    <property type="entry name" value="SECY/SEC61-ALPHA FAMILY MEMBER"/>
    <property type="match status" value="1"/>
</dbReference>
<feature type="transmembrane region" description="Helical" evidence="4">
    <location>
        <begin position="81"/>
        <end position="102"/>
    </location>
</feature>
<name>A0ABX8I6L2_9ASCO</name>
<dbReference type="EMBL" id="CP076661">
    <property type="protein sequence ID" value="QWU86833.1"/>
    <property type="molecule type" value="Genomic_DNA"/>
</dbReference>
<accession>A0ABX8I6L2</accession>
<dbReference type="NCBIfam" id="TIGR00256">
    <property type="entry name" value="D-aminoacyl-tRNA deacylase"/>
    <property type="match status" value="1"/>
</dbReference>
<dbReference type="HAMAP" id="MF_00518">
    <property type="entry name" value="Deacylase_Dtd"/>
    <property type="match status" value="1"/>
</dbReference>
<dbReference type="SUPFAM" id="SSF103491">
    <property type="entry name" value="Preprotein translocase SecY subunit"/>
    <property type="match status" value="1"/>
</dbReference>
<comment type="subcellular location">
    <subcellularLocation>
        <location evidence="2">Cytoplasm</location>
    </subcellularLocation>
</comment>
<keyword evidence="4" id="KW-0472">Membrane</keyword>
<dbReference type="SUPFAM" id="SSF69500">
    <property type="entry name" value="DTD-like"/>
    <property type="match status" value="1"/>
</dbReference>
<reference evidence="5 6" key="1">
    <citation type="submission" date="2021-06" db="EMBL/GenBank/DDBJ databases">
        <title>Candida outbreak in Lebanon.</title>
        <authorList>
            <person name="Finianos M."/>
        </authorList>
    </citation>
    <scope>NUCLEOTIDE SEQUENCE [LARGE SCALE GENOMIC DNA]</scope>
    <source>
        <strain evidence="5">CA3LBN</strain>
    </source>
</reference>
<evidence type="ECO:0000256" key="1">
    <source>
        <dbReference type="ARBA" id="ARBA00020007"/>
    </source>
</evidence>